<dbReference type="InterPro" id="IPR000742">
    <property type="entry name" value="EGF"/>
</dbReference>
<dbReference type="PROSITE" id="PS50948">
    <property type="entry name" value="PAN"/>
    <property type="match status" value="1"/>
</dbReference>
<dbReference type="PANTHER" id="PTHR32444">
    <property type="entry name" value="BULB-TYPE LECTIN DOMAIN-CONTAINING PROTEIN"/>
    <property type="match status" value="1"/>
</dbReference>
<evidence type="ECO:0000256" key="7">
    <source>
        <dbReference type="ARBA" id="ARBA00047899"/>
    </source>
</evidence>
<reference evidence="13" key="1">
    <citation type="journal article" date="2019" name="Database">
        <title>The radish genome database (RadishGD): an integrated information resource for radish genomics.</title>
        <authorList>
            <person name="Yu H.J."/>
            <person name="Baek S."/>
            <person name="Lee Y.J."/>
            <person name="Cho A."/>
            <person name="Mun J.H."/>
        </authorList>
    </citation>
    <scope>NUCLEOTIDE SEQUENCE [LARGE SCALE GENOMIC DNA]</scope>
    <source>
        <strain evidence="13">cv. WK10039</strain>
    </source>
</reference>
<dbReference type="Proteomes" id="UP000504610">
    <property type="component" value="Chromosome 6"/>
</dbReference>
<dbReference type="SMART" id="SM00108">
    <property type="entry name" value="B_lectin"/>
    <property type="match status" value="1"/>
</dbReference>
<dbReference type="InterPro" id="IPR036426">
    <property type="entry name" value="Bulb-type_lectin_dom_sf"/>
</dbReference>
<keyword evidence="6" id="KW-0325">Glycoprotein</keyword>
<evidence type="ECO:0000256" key="2">
    <source>
        <dbReference type="ARBA" id="ARBA00012513"/>
    </source>
</evidence>
<dbReference type="GeneID" id="130495536"/>
<evidence type="ECO:0000313" key="13">
    <source>
        <dbReference type="Proteomes" id="UP000504610"/>
    </source>
</evidence>
<dbReference type="SUPFAM" id="SSF51110">
    <property type="entry name" value="alpha-D-mannose-specific plant lectins"/>
    <property type="match status" value="1"/>
</dbReference>
<evidence type="ECO:0000256" key="1">
    <source>
        <dbReference type="ARBA" id="ARBA00003061"/>
    </source>
</evidence>
<comment type="catalytic activity">
    <reaction evidence="7">
        <text>L-threonyl-[protein] + ATP = O-phospho-L-threonyl-[protein] + ADP + H(+)</text>
        <dbReference type="Rhea" id="RHEA:46608"/>
        <dbReference type="Rhea" id="RHEA-COMP:11060"/>
        <dbReference type="Rhea" id="RHEA-COMP:11605"/>
        <dbReference type="ChEBI" id="CHEBI:15378"/>
        <dbReference type="ChEBI" id="CHEBI:30013"/>
        <dbReference type="ChEBI" id="CHEBI:30616"/>
        <dbReference type="ChEBI" id="CHEBI:61977"/>
        <dbReference type="ChEBI" id="CHEBI:456216"/>
        <dbReference type="EC" id="2.7.11.1"/>
    </reaction>
</comment>
<proteinExistence type="predicted"/>
<keyword evidence="4" id="KW-0732">Signal</keyword>
<feature type="domain" description="Apple" evidence="12">
    <location>
        <begin position="313"/>
        <end position="393"/>
    </location>
</feature>
<accession>A0A9W3BUG6</accession>
<dbReference type="GO" id="GO:0004674">
    <property type="term" value="F:protein serine/threonine kinase activity"/>
    <property type="evidence" value="ECO:0007669"/>
    <property type="project" value="UniProtKB-EC"/>
</dbReference>
<evidence type="ECO:0000256" key="5">
    <source>
        <dbReference type="ARBA" id="ARBA00023157"/>
    </source>
</evidence>
<keyword evidence="9" id="KW-0245">EGF-like domain</keyword>
<evidence type="ECO:0000259" key="11">
    <source>
        <dbReference type="PROSITE" id="PS50927"/>
    </source>
</evidence>
<dbReference type="PIRSF" id="PIRSF002686">
    <property type="entry name" value="SLG"/>
    <property type="match status" value="1"/>
</dbReference>
<keyword evidence="13" id="KW-1185">Reference proteome</keyword>
<comment type="function">
    <text evidence="1">Involved in sporophytic self-incompatibility system (the inability of flowering plants to achieve self-fertilization).</text>
</comment>
<dbReference type="Pfam" id="PF01453">
    <property type="entry name" value="B_lectin"/>
    <property type="match status" value="1"/>
</dbReference>
<evidence type="ECO:0000256" key="6">
    <source>
        <dbReference type="ARBA" id="ARBA00023180"/>
    </source>
</evidence>
<evidence type="ECO:0000259" key="10">
    <source>
        <dbReference type="PROSITE" id="PS50026"/>
    </source>
</evidence>
<dbReference type="Gene3D" id="2.90.10.30">
    <property type="match status" value="1"/>
</dbReference>
<dbReference type="Pfam" id="PF00954">
    <property type="entry name" value="S_locus_glycop"/>
    <property type="match status" value="1"/>
</dbReference>
<dbReference type="GO" id="GO:0060320">
    <property type="term" value="P:rejection of self pollen"/>
    <property type="evidence" value="ECO:0007669"/>
    <property type="project" value="UniProtKB-KW"/>
</dbReference>
<dbReference type="KEGG" id="rsz:130495536"/>
<dbReference type="InterPro" id="IPR001480">
    <property type="entry name" value="Bulb-type_lectin_dom"/>
</dbReference>
<feature type="domain" description="EGF-like" evidence="10">
    <location>
        <begin position="257"/>
        <end position="293"/>
    </location>
</feature>
<evidence type="ECO:0000256" key="9">
    <source>
        <dbReference type="PROSITE-ProRule" id="PRU00076"/>
    </source>
</evidence>
<dbReference type="PANTHER" id="PTHR32444:SF206">
    <property type="entry name" value="S-LOCUS GLYCOPROTEIN"/>
    <property type="match status" value="1"/>
</dbReference>
<comment type="caution">
    <text evidence="9">Lacks conserved residue(s) required for the propagation of feature annotation.</text>
</comment>
<dbReference type="RefSeq" id="XP_056842921.1">
    <property type="nucleotide sequence ID" value="XM_056986941.1"/>
</dbReference>
<dbReference type="EC" id="2.7.11.1" evidence="2"/>
<dbReference type="InterPro" id="IPR000858">
    <property type="entry name" value="S_locus_glycoprot_dom"/>
</dbReference>
<evidence type="ECO:0000256" key="8">
    <source>
        <dbReference type="ARBA" id="ARBA00048679"/>
    </source>
</evidence>
<keyword evidence="5" id="KW-1015">Disulfide bond</keyword>
<name>A0A9W3BUG6_RAPSA</name>
<gene>
    <name evidence="14" type="primary">LOC130495536</name>
</gene>
<sequence>MRSDPRFGKTVVRHQSRRFIPNRGSSFLQTIFGGAVKINNESPFFYFLSTKLTSNRTLKISGNNLVLLGQSNNSVLWSTNLTRGNISSPVVAELLSNGNFVMRYSNNTTSGFLWQSFDFPTDTLFPEMKLGYDRKTGRSRFLTSWRSKDDPSSGNFTYKLDTRRGLPEFFVMANDFEIYRSGPWNGIEFSGIPKAKDQGLSFMVCSYTENSDEVSYTFRIASQSFFYSRLTIEASGNLDLFTTSFLSSRWRALRNLPVDECDYYNLCGSYAYCEMNLTFTCKCFQGFDLMNPEQLNLTERSGFYCMRRTPLSCSGNRFLVMKNMKLPDTKMASFDRRIDLQKCQERCLSDCDCTSFAAADVRNGGTGCLIWRGDLNDTRIYSLAGQDLYVKIAAVDTG</sequence>
<dbReference type="InterPro" id="IPR035446">
    <property type="entry name" value="SLSG/EP1"/>
</dbReference>
<dbReference type="OrthoDB" id="1933550at2759"/>
<comment type="catalytic activity">
    <reaction evidence="8">
        <text>L-seryl-[protein] + ATP = O-phospho-L-seryl-[protein] + ADP + H(+)</text>
        <dbReference type="Rhea" id="RHEA:17989"/>
        <dbReference type="Rhea" id="RHEA-COMP:9863"/>
        <dbReference type="Rhea" id="RHEA-COMP:11604"/>
        <dbReference type="ChEBI" id="CHEBI:15378"/>
        <dbReference type="ChEBI" id="CHEBI:29999"/>
        <dbReference type="ChEBI" id="CHEBI:30616"/>
        <dbReference type="ChEBI" id="CHEBI:83421"/>
        <dbReference type="ChEBI" id="CHEBI:456216"/>
        <dbReference type="EC" id="2.7.11.1"/>
    </reaction>
</comment>
<dbReference type="InterPro" id="IPR003609">
    <property type="entry name" value="Pan_app"/>
</dbReference>
<dbReference type="SMART" id="SM00473">
    <property type="entry name" value="PAN_AP"/>
    <property type="match status" value="1"/>
</dbReference>
<evidence type="ECO:0000259" key="12">
    <source>
        <dbReference type="PROSITE" id="PS50948"/>
    </source>
</evidence>
<dbReference type="CDD" id="cd01098">
    <property type="entry name" value="PAN_AP_plant"/>
    <property type="match status" value="1"/>
</dbReference>
<protein>
    <recommendedName>
        <fullName evidence="2">non-specific serine/threonine protein kinase</fullName>
        <ecNumber evidence="2">2.7.11.1</ecNumber>
    </recommendedName>
</protein>
<evidence type="ECO:0000256" key="4">
    <source>
        <dbReference type="ARBA" id="ARBA00022729"/>
    </source>
</evidence>
<evidence type="ECO:0000256" key="3">
    <source>
        <dbReference type="ARBA" id="ARBA00022471"/>
    </source>
</evidence>
<organism evidence="13 14">
    <name type="scientific">Raphanus sativus</name>
    <name type="common">Radish</name>
    <name type="synonym">Raphanus raphanistrum var. sativus</name>
    <dbReference type="NCBI Taxonomy" id="3726"/>
    <lineage>
        <taxon>Eukaryota</taxon>
        <taxon>Viridiplantae</taxon>
        <taxon>Streptophyta</taxon>
        <taxon>Embryophyta</taxon>
        <taxon>Tracheophyta</taxon>
        <taxon>Spermatophyta</taxon>
        <taxon>Magnoliopsida</taxon>
        <taxon>eudicotyledons</taxon>
        <taxon>Gunneridae</taxon>
        <taxon>Pentapetalae</taxon>
        <taxon>rosids</taxon>
        <taxon>malvids</taxon>
        <taxon>Brassicales</taxon>
        <taxon>Brassicaceae</taxon>
        <taxon>Brassiceae</taxon>
        <taxon>Raphanus</taxon>
    </lineage>
</organism>
<evidence type="ECO:0000313" key="14">
    <source>
        <dbReference type="RefSeq" id="XP_056842921.1"/>
    </source>
</evidence>
<feature type="domain" description="Bulb-type lectin" evidence="11">
    <location>
        <begin position="1"/>
        <end position="115"/>
    </location>
</feature>
<dbReference type="PROSITE" id="PS50927">
    <property type="entry name" value="BULB_LECTIN"/>
    <property type="match status" value="1"/>
</dbReference>
<dbReference type="PROSITE" id="PS50026">
    <property type="entry name" value="EGF_3"/>
    <property type="match status" value="1"/>
</dbReference>
<keyword evidence="3" id="KW-0713">Self-incompatibility</keyword>
<dbReference type="AlphaFoldDB" id="A0A9W3BUG6"/>
<reference evidence="14" key="2">
    <citation type="submission" date="2025-08" db="UniProtKB">
        <authorList>
            <consortium name="RefSeq"/>
        </authorList>
    </citation>
    <scope>IDENTIFICATION</scope>
    <source>
        <tissue evidence="14">Leaf</tissue>
    </source>
</reference>
<dbReference type="Pfam" id="PF08276">
    <property type="entry name" value="PAN_2"/>
    <property type="match status" value="1"/>
</dbReference>